<reference evidence="4" key="1">
    <citation type="submission" date="2018-05" db="EMBL/GenBank/DDBJ databases">
        <title>Zavarzinia sp. HR-AS.</title>
        <authorList>
            <person name="Lee Y."/>
            <person name="Jeon C.O."/>
        </authorList>
    </citation>
    <scope>NUCLEOTIDE SEQUENCE [LARGE SCALE GENOMIC DNA]</scope>
    <source>
        <strain evidence="4">DSM 1231</strain>
    </source>
</reference>
<evidence type="ECO:0008006" key="5">
    <source>
        <dbReference type="Google" id="ProtNLM"/>
    </source>
</evidence>
<accession>A0A317E6M6</accession>
<feature type="domain" description="Acyl-CoA thioesterase-like C-terminal" evidence="2">
    <location>
        <begin position="172"/>
        <end position="273"/>
    </location>
</feature>
<dbReference type="InterPro" id="IPR042171">
    <property type="entry name" value="Acyl-CoA_hotdog"/>
</dbReference>
<dbReference type="EMBL" id="QGLF01000002">
    <property type="protein sequence ID" value="PWR21934.1"/>
    <property type="molecule type" value="Genomic_DNA"/>
</dbReference>
<dbReference type="SUPFAM" id="SSF54637">
    <property type="entry name" value="Thioesterase/thiol ester dehydrase-isomerase"/>
    <property type="match status" value="1"/>
</dbReference>
<name>A0A317E6M6_9PROT</name>
<evidence type="ECO:0000259" key="2">
    <source>
        <dbReference type="Pfam" id="PF20789"/>
    </source>
</evidence>
<dbReference type="InterPro" id="IPR049450">
    <property type="entry name" value="ACOT8-like_C"/>
</dbReference>
<dbReference type="AlphaFoldDB" id="A0A317E6M6"/>
<organism evidence="3 4">
    <name type="scientific">Zavarzinia compransoris</name>
    <dbReference type="NCBI Taxonomy" id="1264899"/>
    <lineage>
        <taxon>Bacteria</taxon>
        <taxon>Pseudomonadati</taxon>
        <taxon>Pseudomonadota</taxon>
        <taxon>Alphaproteobacteria</taxon>
        <taxon>Rhodospirillales</taxon>
        <taxon>Zavarziniaceae</taxon>
        <taxon>Zavarzinia</taxon>
    </lineage>
</organism>
<dbReference type="Proteomes" id="UP000246077">
    <property type="component" value="Unassembled WGS sequence"/>
</dbReference>
<evidence type="ECO:0000259" key="1">
    <source>
        <dbReference type="Pfam" id="PF13622"/>
    </source>
</evidence>
<dbReference type="RefSeq" id="WP_109920578.1">
    <property type="nucleotide sequence ID" value="NZ_QGLF01000002.1"/>
</dbReference>
<dbReference type="OrthoDB" id="7266194at2"/>
<sequence>MSASPFHDLKLEKLFPPSKALLVEAAPPRPAVEERRLFIVDEDGGHRPQPLAQGPFDSLHGGVIGGLLANKAEALAAEHGLGTPIAAHIQFLRPIKAEHRLTATAEIAVPGRRLNLVDAFIEADDGLRAEARFTFARDLPAPVPVEQAPAPALIHPDHLPEIVPPLMPPDPWFKDALEWRSDGTTVWMRPRVELGPPGHILPRIIATADWAAGISRPDGWSRPKVMGFPNSAITINLWRRPVGEWIGLTPSSRWNAGGFGLAQGAISDEAGDLGHAVLPVILLPFPERQKSAPTA</sequence>
<gene>
    <name evidence="3" type="ORF">DKG75_08105</name>
</gene>
<keyword evidence="4" id="KW-1185">Reference proteome</keyword>
<dbReference type="InterPro" id="IPR029069">
    <property type="entry name" value="HotDog_dom_sf"/>
</dbReference>
<dbReference type="InterPro" id="IPR049449">
    <property type="entry name" value="TesB_ACOT8-like_N"/>
</dbReference>
<dbReference type="Pfam" id="PF20789">
    <property type="entry name" value="4HBT_3C"/>
    <property type="match status" value="1"/>
</dbReference>
<evidence type="ECO:0000313" key="4">
    <source>
        <dbReference type="Proteomes" id="UP000246077"/>
    </source>
</evidence>
<dbReference type="Pfam" id="PF13622">
    <property type="entry name" value="4HBT_3"/>
    <property type="match status" value="1"/>
</dbReference>
<protein>
    <recommendedName>
        <fullName evidence="5">Thioesterase family protein</fullName>
    </recommendedName>
</protein>
<proteinExistence type="predicted"/>
<feature type="domain" description="Acyl-CoA thioesterase-like N-terminal HotDog" evidence="1">
    <location>
        <begin position="57"/>
        <end position="135"/>
    </location>
</feature>
<dbReference type="Gene3D" id="2.40.160.210">
    <property type="entry name" value="Acyl-CoA thioesterase, double hotdog domain"/>
    <property type="match status" value="1"/>
</dbReference>
<comment type="caution">
    <text evidence="3">The sequence shown here is derived from an EMBL/GenBank/DDBJ whole genome shotgun (WGS) entry which is preliminary data.</text>
</comment>
<evidence type="ECO:0000313" key="3">
    <source>
        <dbReference type="EMBL" id="PWR21934.1"/>
    </source>
</evidence>
<dbReference type="CDD" id="cd03443">
    <property type="entry name" value="PaaI_thioesterase"/>
    <property type="match status" value="1"/>
</dbReference>